<name>A0AAX6HFF5_IRIPA</name>
<reference evidence="5" key="2">
    <citation type="submission" date="2023-04" db="EMBL/GenBank/DDBJ databases">
        <authorList>
            <person name="Bruccoleri R.E."/>
            <person name="Oakeley E.J."/>
            <person name="Faust A.-M."/>
            <person name="Dessus-Babus S."/>
            <person name="Altorfer M."/>
            <person name="Burckhardt D."/>
            <person name="Oertli M."/>
            <person name="Naumann U."/>
            <person name="Petersen F."/>
            <person name="Wong J."/>
        </authorList>
    </citation>
    <scope>NUCLEOTIDE SEQUENCE</scope>
    <source>
        <strain evidence="5">GSM-AAB239-AS_SAM_17_03QT</strain>
        <tissue evidence="5">Leaf</tissue>
    </source>
</reference>
<feature type="region of interest" description="Disordered" evidence="3">
    <location>
        <begin position="29"/>
        <end position="110"/>
    </location>
</feature>
<protein>
    <recommendedName>
        <fullName evidence="4">Remorin C-terminal domain-containing protein</fullName>
    </recommendedName>
</protein>
<keyword evidence="2" id="KW-0175">Coiled coil</keyword>
<dbReference type="EMBL" id="JANAVB010009999">
    <property type="protein sequence ID" value="KAJ6839408.1"/>
    <property type="molecule type" value="Genomic_DNA"/>
</dbReference>
<comment type="similarity">
    <text evidence="1">Belongs to the remorin family.</text>
</comment>
<dbReference type="PANTHER" id="PTHR31471:SF1">
    <property type="entry name" value="OS12G0613600 PROTEIN"/>
    <property type="match status" value="1"/>
</dbReference>
<evidence type="ECO:0000313" key="5">
    <source>
        <dbReference type="EMBL" id="KAJ6839408.1"/>
    </source>
</evidence>
<feature type="domain" description="Remorin C-terminal" evidence="4">
    <location>
        <begin position="379"/>
        <end position="483"/>
    </location>
</feature>
<feature type="compositionally biased region" description="Acidic residues" evidence="3">
    <location>
        <begin position="35"/>
        <end position="46"/>
    </location>
</feature>
<evidence type="ECO:0000256" key="2">
    <source>
        <dbReference type="SAM" id="Coils"/>
    </source>
</evidence>
<keyword evidence="6" id="KW-1185">Reference proteome</keyword>
<evidence type="ECO:0000256" key="3">
    <source>
        <dbReference type="SAM" id="MobiDB-lite"/>
    </source>
</evidence>
<dbReference type="PANTHER" id="PTHR31471">
    <property type="entry name" value="OS02G0116800 PROTEIN"/>
    <property type="match status" value="1"/>
</dbReference>
<sequence length="492" mass="54719">MVYERIEKPNYLSAGISPSKLRAILLGLKRKEEKEKEEEGEEEESDGFGFRFPVRSESDGPGDTRFNAQKDSQECTSSVEFVGGFRPRDHNLVNPNSKFRSTQEEDPFDQEPNFEFHRLSERAPLRSPLMLPFSKAAPSKWDDAEKWIASPTSSRTGKGVGGVGQSKKSGLGGNGNRQMGTKVVLEVMDEPDTKRIDTNQARKEIGGQRDQNMVVPLSAKHESVLEKLVADSPTSLSRHDLPNSIHSSTTHVSPPTTTKSVSMRDMGTEMTPLASHEPSRTGTPVRAASPTYSPTFSRPLSPTEPEENSSVIVSADFTGDSDKKLSEEEFRMKTRRDIMALGQQLGKMNIAAWAGKEEQEAVASASSLNAVSVDQPASSTEARAAAWEEAEKAKYLARFKQEEVKIQAWENHQKAKTEAEMRKIEVEVERMRARANDKLMSKLACAKHKAEEKRAAAEARKNRQAAKTAEQVEYIRRTGRVPSSSSCWSWFI</sequence>
<feature type="region of interest" description="Disordered" evidence="3">
    <location>
        <begin position="150"/>
        <end position="178"/>
    </location>
</feature>
<feature type="compositionally biased region" description="Polar residues" evidence="3">
    <location>
        <begin position="290"/>
        <end position="300"/>
    </location>
</feature>
<accession>A0AAX6HFF5</accession>
<evidence type="ECO:0000313" key="6">
    <source>
        <dbReference type="Proteomes" id="UP001140949"/>
    </source>
</evidence>
<organism evidence="5 6">
    <name type="scientific">Iris pallida</name>
    <name type="common">Sweet iris</name>
    <dbReference type="NCBI Taxonomy" id="29817"/>
    <lineage>
        <taxon>Eukaryota</taxon>
        <taxon>Viridiplantae</taxon>
        <taxon>Streptophyta</taxon>
        <taxon>Embryophyta</taxon>
        <taxon>Tracheophyta</taxon>
        <taxon>Spermatophyta</taxon>
        <taxon>Magnoliopsida</taxon>
        <taxon>Liliopsida</taxon>
        <taxon>Asparagales</taxon>
        <taxon>Iridaceae</taxon>
        <taxon>Iridoideae</taxon>
        <taxon>Irideae</taxon>
        <taxon>Iris</taxon>
    </lineage>
</organism>
<feature type="coiled-coil region" evidence="2">
    <location>
        <begin position="414"/>
        <end position="469"/>
    </location>
</feature>
<comment type="caution">
    <text evidence="5">The sequence shown here is derived from an EMBL/GenBank/DDBJ whole genome shotgun (WGS) entry which is preliminary data.</text>
</comment>
<feature type="region of interest" description="Disordered" evidence="3">
    <location>
        <begin position="230"/>
        <end position="309"/>
    </location>
</feature>
<dbReference type="Proteomes" id="UP001140949">
    <property type="component" value="Unassembled WGS sequence"/>
</dbReference>
<gene>
    <name evidence="5" type="ORF">M6B38_314720</name>
</gene>
<evidence type="ECO:0000259" key="4">
    <source>
        <dbReference type="Pfam" id="PF03763"/>
    </source>
</evidence>
<dbReference type="Pfam" id="PF03763">
    <property type="entry name" value="Remorin_C"/>
    <property type="match status" value="1"/>
</dbReference>
<dbReference type="AlphaFoldDB" id="A0AAX6HFF5"/>
<reference evidence="5" key="1">
    <citation type="journal article" date="2023" name="GigaByte">
        <title>Genome assembly of the bearded iris, Iris pallida Lam.</title>
        <authorList>
            <person name="Bruccoleri R.E."/>
            <person name="Oakeley E.J."/>
            <person name="Faust A.M.E."/>
            <person name="Altorfer M."/>
            <person name="Dessus-Babus S."/>
            <person name="Burckhardt D."/>
            <person name="Oertli M."/>
            <person name="Naumann U."/>
            <person name="Petersen F."/>
            <person name="Wong J."/>
        </authorList>
    </citation>
    <scope>NUCLEOTIDE SEQUENCE</scope>
    <source>
        <strain evidence="5">GSM-AAB239-AS_SAM_17_03QT</strain>
    </source>
</reference>
<feature type="compositionally biased region" description="Polar residues" evidence="3">
    <location>
        <begin position="66"/>
        <end position="79"/>
    </location>
</feature>
<feature type="compositionally biased region" description="Gly residues" evidence="3">
    <location>
        <begin position="158"/>
        <end position="175"/>
    </location>
</feature>
<evidence type="ECO:0000256" key="1">
    <source>
        <dbReference type="ARBA" id="ARBA00005711"/>
    </source>
</evidence>
<proteinExistence type="inferred from homology"/>
<feature type="compositionally biased region" description="Low complexity" evidence="3">
    <location>
        <begin position="246"/>
        <end position="261"/>
    </location>
</feature>
<dbReference type="InterPro" id="IPR005516">
    <property type="entry name" value="Remorin_C"/>
</dbReference>